<feature type="domain" description="FAD dependent oxidoreductase" evidence="11">
    <location>
        <begin position="274"/>
        <end position="643"/>
    </location>
</feature>
<dbReference type="InterPro" id="IPR036188">
    <property type="entry name" value="FAD/NAD-bd_sf"/>
</dbReference>
<evidence type="ECO:0000313" key="14">
    <source>
        <dbReference type="Proteomes" id="UP000233332"/>
    </source>
</evidence>
<keyword evidence="3 10" id="KW-0285">Flavoprotein</keyword>
<dbReference type="InterPro" id="IPR017610">
    <property type="entry name" value="tRNA_S-uridine_synth_MnmC_C"/>
</dbReference>
<dbReference type="Gene3D" id="3.40.50.150">
    <property type="entry name" value="Vaccinia Virus protein VP39"/>
    <property type="match status" value="1"/>
</dbReference>
<dbReference type="InterPro" id="IPR029063">
    <property type="entry name" value="SAM-dependent_MTases_sf"/>
</dbReference>
<dbReference type="InterPro" id="IPR006076">
    <property type="entry name" value="FAD-dep_OxRdtase"/>
</dbReference>
<dbReference type="EC" id="1.5.-.-" evidence="10"/>
<name>A0A2N3L8W9_9PROT</name>
<evidence type="ECO:0000256" key="4">
    <source>
        <dbReference type="ARBA" id="ARBA00022679"/>
    </source>
</evidence>
<dbReference type="Gene3D" id="3.50.50.60">
    <property type="entry name" value="FAD/NAD(P)-binding domain"/>
    <property type="match status" value="1"/>
</dbReference>
<dbReference type="NCBIfam" id="NF033855">
    <property type="entry name" value="tRNA_MNMC2"/>
    <property type="match status" value="1"/>
</dbReference>
<dbReference type="HAMAP" id="MF_01102">
    <property type="entry name" value="MnmC"/>
    <property type="match status" value="1"/>
</dbReference>
<keyword evidence="2 10" id="KW-0489">Methyltransferase</keyword>
<keyword evidence="7 10" id="KW-0274">FAD</keyword>
<dbReference type="InterPro" id="IPR023032">
    <property type="entry name" value="tRNA_MAMT_biosynth_bifunc_MnmC"/>
</dbReference>
<dbReference type="GO" id="GO:0002097">
    <property type="term" value="P:tRNA wobble base modification"/>
    <property type="evidence" value="ECO:0007669"/>
    <property type="project" value="UniProtKB-UniRule"/>
</dbReference>
<evidence type="ECO:0000256" key="8">
    <source>
        <dbReference type="ARBA" id="ARBA00023002"/>
    </source>
</evidence>
<feature type="domain" description="MnmC-like methyltransferase" evidence="12">
    <location>
        <begin position="120"/>
        <end position="245"/>
    </location>
</feature>
<feature type="region of interest" description="FAD-dependent cmnm(5)s(2)U34 oxidoreductase" evidence="10">
    <location>
        <begin position="277"/>
        <end position="677"/>
    </location>
</feature>
<comment type="similarity">
    <text evidence="10">In the C-terminal section; belongs to the DAO family.</text>
</comment>
<dbReference type="GO" id="GO:0032259">
    <property type="term" value="P:methylation"/>
    <property type="evidence" value="ECO:0007669"/>
    <property type="project" value="UniProtKB-KW"/>
</dbReference>
<dbReference type="Pfam" id="PF01266">
    <property type="entry name" value="DAO"/>
    <property type="match status" value="1"/>
</dbReference>
<keyword evidence="14" id="KW-1185">Reference proteome</keyword>
<comment type="similarity">
    <text evidence="10">In the N-terminal section; belongs to the methyltransferase superfamily. tRNA (mnm(5)s(2)U34)-methyltransferase family.</text>
</comment>
<evidence type="ECO:0000256" key="5">
    <source>
        <dbReference type="ARBA" id="ARBA00022691"/>
    </source>
</evidence>
<dbReference type="Proteomes" id="UP000233332">
    <property type="component" value="Unassembled WGS sequence"/>
</dbReference>
<sequence length="677" mass="73537">MTADAPSTRGGNADPVAGDIIWHDGNVPFSPHFGDVYFSPKDGLAESRYVFLESNNLPAAWQTRDNFTIGETGFGTGLNFLAAWQCWTQDPKRSKRLHFVTVEKYPLSRDDMIRAHQSWPELSDFSHQLVDIWPKETMLPGAHRFILGDDTISLTVLIGDATDCFGDYDGAIDCWFLDGFTPSRNADMWQPKLFDALASASNDDGATLATFSSARIARDGLKDAGFTVSKRRGFNHKRDMIIATLPAKTPSEAGLKIADDPWFVIPKARPPRSVAVIGAGMAGAACAQALRQRGCDVHLFEKNTHTASAASGNAVAMLEPYLTVDNAIMGRFYEAGFRFSHHMIKRLAKAGLVDADFCGVLSMVTDPRTQERQNGLMARLPDKPDLVRALNRDEASTAFGLPLPAGGLFYPNAGWVNPPSFVNALLDGIAIHLSTEIVTISDDTSGKVLTSGDGVQHGPFDAVIIAGSTETGQLSQTAWLSAHMQPVRGQISTFPQSLVRGVHGRDDIRCVLSHKGYITPARKGVHVFGATFARDDTQTDLRESDHAANIAQLADVLPDVAKMLSPGDLGGRAALRTVTTDHLPIVGPAPDYDAFLSAYPDLDKGKNYARYFNAPYHKDVYICTGFGARGLIAAPLAAEILASEICAMPLPLEKQLMHAIHPARFIIRGLKRRKITA</sequence>
<evidence type="ECO:0000256" key="2">
    <source>
        <dbReference type="ARBA" id="ARBA00022603"/>
    </source>
</evidence>
<evidence type="ECO:0000256" key="1">
    <source>
        <dbReference type="ARBA" id="ARBA00022490"/>
    </source>
</evidence>
<comment type="function">
    <text evidence="10">Catalyzes the last two steps in the biosynthesis of 5-methylaminomethyl-2-thiouridine (mnm(5)s(2)U) at the wobble position (U34) in tRNA. Catalyzes the FAD-dependent demodification of cmnm(5)s(2)U34 to nm(5)s(2)U34, followed by the transfer of a methyl group from S-adenosyl-L-methionine to nm(5)s(2)U34, to form mnm(5)s(2)U34.</text>
</comment>
<evidence type="ECO:0000256" key="9">
    <source>
        <dbReference type="ARBA" id="ARBA00023268"/>
    </source>
</evidence>
<accession>A0A2N3L8W9</accession>
<keyword evidence="6 10" id="KW-0819">tRNA processing</keyword>
<dbReference type="GO" id="GO:0016645">
    <property type="term" value="F:oxidoreductase activity, acting on the CH-NH group of donors"/>
    <property type="evidence" value="ECO:0007669"/>
    <property type="project" value="InterPro"/>
</dbReference>
<dbReference type="PANTHER" id="PTHR13847">
    <property type="entry name" value="SARCOSINE DEHYDROGENASE-RELATED"/>
    <property type="match status" value="1"/>
</dbReference>
<dbReference type="EMBL" id="NXGX01000002">
    <property type="protein sequence ID" value="PKR59271.1"/>
    <property type="molecule type" value="Genomic_DNA"/>
</dbReference>
<dbReference type="SUPFAM" id="SSF54373">
    <property type="entry name" value="FAD-linked reductases, C-terminal domain"/>
    <property type="match status" value="1"/>
</dbReference>
<keyword evidence="1 10" id="KW-0963">Cytoplasm</keyword>
<keyword evidence="9 10" id="KW-0511">Multifunctional enzyme</keyword>
<gene>
    <name evidence="10" type="primary">mnmC</name>
    <name evidence="13" type="ORF">COO92_04270</name>
</gene>
<evidence type="ECO:0000313" key="13">
    <source>
        <dbReference type="EMBL" id="PKR59271.1"/>
    </source>
</evidence>
<keyword evidence="4 10" id="KW-0808">Transferase</keyword>
<dbReference type="GO" id="GO:0005737">
    <property type="term" value="C:cytoplasm"/>
    <property type="evidence" value="ECO:0007669"/>
    <property type="project" value="UniProtKB-SubCell"/>
</dbReference>
<dbReference type="PANTHER" id="PTHR13847:SF283">
    <property type="entry name" value="TRNA 5-METHYLAMINOMETHYL-2-THIOURIDINE BIOSYNTHESIS BIFUNCTIONAL PROTEIN MNMC"/>
    <property type="match status" value="1"/>
</dbReference>
<dbReference type="Gene3D" id="3.30.9.10">
    <property type="entry name" value="D-Amino Acid Oxidase, subunit A, domain 2"/>
    <property type="match status" value="1"/>
</dbReference>
<dbReference type="GO" id="GO:0004808">
    <property type="term" value="F:tRNA (5-methylaminomethyl-2-thiouridylate)(34)-methyltransferase activity"/>
    <property type="evidence" value="ECO:0007669"/>
    <property type="project" value="UniProtKB-EC"/>
</dbReference>
<feature type="region of interest" description="tRNA (mnm(5)s(2)U34)-methyltransferase" evidence="10">
    <location>
        <begin position="1"/>
        <end position="246"/>
    </location>
</feature>
<dbReference type="RefSeq" id="WP_101300215.1">
    <property type="nucleotide sequence ID" value="NZ_NXGX01000002.1"/>
</dbReference>
<organism evidence="13 14">
    <name type="scientific">Thalassospira lohafexi</name>
    <dbReference type="NCBI Taxonomy" id="744227"/>
    <lineage>
        <taxon>Bacteria</taxon>
        <taxon>Pseudomonadati</taxon>
        <taxon>Pseudomonadota</taxon>
        <taxon>Alphaproteobacteria</taxon>
        <taxon>Rhodospirillales</taxon>
        <taxon>Thalassospiraceae</taxon>
        <taxon>Thalassospira</taxon>
    </lineage>
</organism>
<evidence type="ECO:0000256" key="3">
    <source>
        <dbReference type="ARBA" id="ARBA00022630"/>
    </source>
</evidence>
<dbReference type="InterPro" id="IPR008471">
    <property type="entry name" value="MnmC-like_methylTransf"/>
</dbReference>
<dbReference type="NCBIfam" id="NF002481">
    <property type="entry name" value="PRK01747.1-2"/>
    <property type="match status" value="1"/>
</dbReference>
<dbReference type="NCBIfam" id="TIGR03197">
    <property type="entry name" value="MnmC_Cterm"/>
    <property type="match status" value="1"/>
</dbReference>
<proteinExistence type="inferred from homology"/>
<protein>
    <recommendedName>
        <fullName evidence="10">tRNA 5-methylaminomethyl-2-thiouridine biosynthesis bifunctional protein MnmC</fullName>
        <shortName evidence="10">tRNA mnm(5)s(2)U biosynthesis bifunctional protein</shortName>
    </recommendedName>
    <domain>
        <recommendedName>
            <fullName evidence="10">tRNA (mnm(5)s(2)U34)-methyltransferase</fullName>
            <ecNumber evidence="10">2.1.1.61</ecNumber>
        </recommendedName>
    </domain>
    <domain>
        <recommendedName>
            <fullName evidence="10">FAD-dependent cmnm(5)s(2)U34 oxidoreductase</fullName>
            <ecNumber evidence="10">1.5.-.-</ecNumber>
        </recommendedName>
    </domain>
</protein>
<comment type="subcellular location">
    <subcellularLocation>
        <location evidence="10">Cytoplasm</location>
    </subcellularLocation>
</comment>
<evidence type="ECO:0000259" key="11">
    <source>
        <dbReference type="Pfam" id="PF01266"/>
    </source>
</evidence>
<comment type="cofactor">
    <cofactor evidence="10">
        <name>FAD</name>
        <dbReference type="ChEBI" id="CHEBI:57692"/>
    </cofactor>
</comment>
<dbReference type="InterPro" id="IPR047785">
    <property type="entry name" value="tRNA_MNMC2"/>
</dbReference>
<dbReference type="EC" id="2.1.1.61" evidence="10"/>
<keyword evidence="8 10" id="KW-0560">Oxidoreductase</keyword>
<evidence type="ECO:0000259" key="12">
    <source>
        <dbReference type="Pfam" id="PF05430"/>
    </source>
</evidence>
<evidence type="ECO:0000256" key="10">
    <source>
        <dbReference type="HAMAP-Rule" id="MF_01102"/>
    </source>
</evidence>
<keyword evidence="5 10" id="KW-0949">S-adenosyl-L-methionine</keyword>
<dbReference type="SUPFAM" id="SSF51905">
    <property type="entry name" value="FAD/NAD(P)-binding domain"/>
    <property type="match status" value="1"/>
</dbReference>
<dbReference type="AlphaFoldDB" id="A0A2N3L8W9"/>
<evidence type="ECO:0000256" key="7">
    <source>
        <dbReference type="ARBA" id="ARBA00022827"/>
    </source>
</evidence>
<comment type="caution">
    <text evidence="13">The sequence shown here is derived from an EMBL/GenBank/DDBJ whole genome shotgun (WGS) entry which is preliminary data.</text>
</comment>
<reference evidence="13 14" key="1">
    <citation type="submission" date="2017-09" db="EMBL/GenBank/DDBJ databases">
        <title>Biodiversity and function of Thalassospira species in the particle-attached aromatic-hydrocarbon-degrading consortia from the surface seawater of the China South Sea.</title>
        <authorList>
            <person name="Dong C."/>
            <person name="Lai Q."/>
            <person name="Shao Z."/>
        </authorList>
    </citation>
    <scope>NUCLEOTIDE SEQUENCE [LARGE SCALE GENOMIC DNA]</scope>
    <source>
        <strain evidence="13 14">139Z-12</strain>
    </source>
</reference>
<comment type="catalytic activity">
    <reaction evidence="10">
        <text>5-aminomethyl-2-thiouridine(34) in tRNA + S-adenosyl-L-methionine = 5-methylaminomethyl-2-thiouridine(34) in tRNA + S-adenosyl-L-homocysteine + H(+)</text>
        <dbReference type="Rhea" id="RHEA:19569"/>
        <dbReference type="Rhea" id="RHEA-COMP:10195"/>
        <dbReference type="Rhea" id="RHEA-COMP:10197"/>
        <dbReference type="ChEBI" id="CHEBI:15378"/>
        <dbReference type="ChEBI" id="CHEBI:57856"/>
        <dbReference type="ChEBI" id="CHEBI:59789"/>
        <dbReference type="ChEBI" id="CHEBI:74454"/>
        <dbReference type="ChEBI" id="CHEBI:74455"/>
        <dbReference type="EC" id="2.1.1.61"/>
    </reaction>
</comment>
<evidence type="ECO:0000256" key="6">
    <source>
        <dbReference type="ARBA" id="ARBA00022694"/>
    </source>
</evidence>
<dbReference type="GO" id="GO:0050660">
    <property type="term" value="F:flavin adenine dinucleotide binding"/>
    <property type="evidence" value="ECO:0007669"/>
    <property type="project" value="UniProtKB-UniRule"/>
</dbReference>
<dbReference type="Pfam" id="PF05430">
    <property type="entry name" value="Methyltransf_30"/>
    <property type="match status" value="1"/>
</dbReference>